<protein>
    <submittedName>
        <fullName evidence="8">Multidrug efflux protein YfmO</fullName>
    </submittedName>
</protein>
<keyword evidence="5 6" id="KW-0472">Membrane</keyword>
<dbReference type="PATRIC" id="fig|697284.3.peg.1069"/>
<proteinExistence type="predicted"/>
<dbReference type="SUPFAM" id="SSF103473">
    <property type="entry name" value="MFS general substrate transporter"/>
    <property type="match status" value="1"/>
</dbReference>
<feature type="domain" description="Major facilitator superfamily (MFS) profile" evidence="7">
    <location>
        <begin position="18"/>
        <end position="389"/>
    </location>
</feature>
<name>V9W787_9BACL</name>
<feature type="transmembrane region" description="Helical" evidence="6">
    <location>
        <begin position="367"/>
        <end position="383"/>
    </location>
</feature>
<dbReference type="AlphaFoldDB" id="V9W787"/>
<dbReference type="InterPro" id="IPR036259">
    <property type="entry name" value="MFS_trans_sf"/>
</dbReference>
<feature type="transmembrane region" description="Helical" evidence="6">
    <location>
        <begin position="277"/>
        <end position="295"/>
    </location>
</feature>
<gene>
    <name evidence="8" type="primary">yfmO</name>
    <name evidence="8" type="ORF">ERIC2_c11390</name>
</gene>
<keyword evidence="3 6" id="KW-0812">Transmembrane</keyword>
<comment type="subcellular location">
    <subcellularLocation>
        <location evidence="1">Cell membrane</location>
        <topology evidence="1">Multi-pass membrane protein</topology>
    </subcellularLocation>
</comment>
<evidence type="ECO:0000256" key="3">
    <source>
        <dbReference type="ARBA" id="ARBA00022692"/>
    </source>
</evidence>
<keyword evidence="9" id="KW-1185">Reference proteome</keyword>
<evidence type="ECO:0000256" key="1">
    <source>
        <dbReference type="ARBA" id="ARBA00004651"/>
    </source>
</evidence>
<dbReference type="CDD" id="cd17474">
    <property type="entry name" value="MFS_YfmO_like"/>
    <property type="match status" value="1"/>
</dbReference>
<evidence type="ECO:0000256" key="2">
    <source>
        <dbReference type="ARBA" id="ARBA00022448"/>
    </source>
</evidence>
<keyword evidence="4 6" id="KW-1133">Transmembrane helix</keyword>
<evidence type="ECO:0000256" key="6">
    <source>
        <dbReference type="SAM" id="Phobius"/>
    </source>
</evidence>
<dbReference type="PANTHER" id="PTHR43683">
    <property type="entry name" value="MULTIDRUG EFFLUX PROTEIN YFMO"/>
    <property type="match status" value="1"/>
</dbReference>
<organism evidence="8 9">
    <name type="scientific">Paenibacillus larvae subsp. larvae DSM 25430</name>
    <dbReference type="NCBI Taxonomy" id="697284"/>
    <lineage>
        <taxon>Bacteria</taxon>
        <taxon>Bacillati</taxon>
        <taxon>Bacillota</taxon>
        <taxon>Bacilli</taxon>
        <taxon>Bacillales</taxon>
        <taxon>Paenibacillaceae</taxon>
        <taxon>Paenibacillus</taxon>
    </lineage>
</organism>
<accession>V9W787</accession>
<feature type="transmembrane region" description="Helical" evidence="6">
    <location>
        <begin position="218"/>
        <end position="238"/>
    </location>
</feature>
<evidence type="ECO:0000313" key="8">
    <source>
        <dbReference type="EMBL" id="AHD04972.1"/>
    </source>
</evidence>
<feature type="transmembrane region" description="Helical" evidence="6">
    <location>
        <begin position="244"/>
        <end position="265"/>
    </location>
</feature>
<dbReference type="PANTHER" id="PTHR43683:SF1">
    <property type="entry name" value="MULTIDRUG EFFLUX PROTEIN YFMO"/>
    <property type="match status" value="1"/>
</dbReference>
<evidence type="ECO:0000313" key="9">
    <source>
        <dbReference type="Proteomes" id="UP000029431"/>
    </source>
</evidence>
<dbReference type="Pfam" id="PF07690">
    <property type="entry name" value="MFS_1"/>
    <property type="match status" value="1"/>
</dbReference>
<evidence type="ECO:0000256" key="5">
    <source>
        <dbReference type="ARBA" id="ARBA00023136"/>
    </source>
</evidence>
<feature type="transmembrane region" description="Helical" evidence="6">
    <location>
        <begin position="109"/>
        <end position="131"/>
    </location>
</feature>
<dbReference type="PRINTS" id="PR01035">
    <property type="entry name" value="TCRTETA"/>
</dbReference>
<evidence type="ECO:0000256" key="4">
    <source>
        <dbReference type="ARBA" id="ARBA00022989"/>
    </source>
</evidence>
<feature type="transmembrane region" description="Helical" evidence="6">
    <location>
        <begin position="56"/>
        <end position="77"/>
    </location>
</feature>
<dbReference type="eggNOG" id="COG2814">
    <property type="taxonomic scope" value="Bacteria"/>
</dbReference>
<feature type="transmembrane region" description="Helical" evidence="6">
    <location>
        <begin position="20"/>
        <end position="44"/>
    </location>
</feature>
<dbReference type="InterPro" id="IPR001958">
    <property type="entry name" value="Tet-R_TetA/multi-R_MdtG-like"/>
</dbReference>
<feature type="transmembrane region" description="Helical" evidence="6">
    <location>
        <begin position="84"/>
        <end position="103"/>
    </location>
</feature>
<dbReference type="InterPro" id="IPR020846">
    <property type="entry name" value="MFS_dom"/>
</dbReference>
<dbReference type="InterPro" id="IPR053200">
    <property type="entry name" value="YfmO-like"/>
</dbReference>
<dbReference type="KEGG" id="plv:ERIC2_c11390"/>
<keyword evidence="2" id="KW-0813">Transport</keyword>
<dbReference type="GO" id="GO:0022857">
    <property type="term" value="F:transmembrane transporter activity"/>
    <property type="evidence" value="ECO:0007669"/>
    <property type="project" value="InterPro"/>
</dbReference>
<dbReference type="Proteomes" id="UP000029431">
    <property type="component" value="Chromosome"/>
</dbReference>
<feature type="transmembrane region" description="Helical" evidence="6">
    <location>
        <begin position="143"/>
        <end position="165"/>
    </location>
</feature>
<dbReference type="HOGENOM" id="CLU_033995_0_0_9"/>
<feature type="transmembrane region" description="Helical" evidence="6">
    <location>
        <begin position="301"/>
        <end position="320"/>
    </location>
</feature>
<evidence type="ECO:0000259" key="7">
    <source>
        <dbReference type="PROSITE" id="PS50850"/>
    </source>
</evidence>
<dbReference type="Gene3D" id="1.20.1250.20">
    <property type="entry name" value="MFS general substrate transporter like domains"/>
    <property type="match status" value="1"/>
</dbReference>
<reference evidence="8 9" key="1">
    <citation type="journal article" date="2014" name="PLoS ONE">
        <title>How to Kill the Honey Bee Larva: Genomic Potential and Virulence Mechanisms of Paenibacillus larvae.</title>
        <authorList>
            <person name="Djukic M."/>
            <person name="Brzuszkiewicz E."/>
            <person name="Funfhaus A."/>
            <person name="Voss J."/>
            <person name="Gollnow K."/>
            <person name="Poppinga L."/>
            <person name="Liesegang H."/>
            <person name="Garcia-Gonzalez E."/>
            <person name="Genersch E."/>
            <person name="Daniel R."/>
        </authorList>
    </citation>
    <scope>NUCLEOTIDE SEQUENCE [LARGE SCALE GENOMIC DNA]</scope>
    <source>
        <strain evidence="8 9">DSM 25430</strain>
    </source>
</reference>
<dbReference type="EMBL" id="CP003355">
    <property type="protein sequence ID" value="AHD04972.1"/>
    <property type="molecule type" value="Genomic_DNA"/>
</dbReference>
<dbReference type="InterPro" id="IPR011701">
    <property type="entry name" value="MFS"/>
</dbReference>
<feature type="transmembrane region" description="Helical" evidence="6">
    <location>
        <begin position="341"/>
        <end position="361"/>
    </location>
</feature>
<sequence>MRGYMDFQEKEDRQTKTGRYITVFASFLVFMGIGVVDPILPVIAEQIGANEWQVEMLFTAYILVLSLMMIPAGLLSAKLGDKRMVVTGLPIVTVFAMLCAVSNNIPQLAIFRAGWGLGNSLFMATAMTLLISLTPKMRDAVGLYEAAMGLGMAGGPLLGGLLGSYSWRAPFFATSMLVLLAFVLVMILVKEPERKAKRKVTGTKELFRLIKYRPFLKVALSSMFYYYGFFVILAYSPLVLHLSAIQLGFVFFGWGILLAAGSAVLAHRLEESFRPQVIIPFSIALSCIWLILLFVTQTVWLQVILIISSGLILGLNNALFTSHIMEVSPYERSITSGAYNFVRWMGAAIAPIASGALGHLLAPRSPFLVAALIGACGFIFMIVRPNKEVLVKKLELDQ</sequence>
<dbReference type="GO" id="GO:0005886">
    <property type="term" value="C:plasma membrane"/>
    <property type="evidence" value="ECO:0007669"/>
    <property type="project" value="UniProtKB-SubCell"/>
</dbReference>
<dbReference type="PROSITE" id="PS50850">
    <property type="entry name" value="MFS"/>
    <property type="match status" value="1"/>
</dbReference>
<feature type="transmembrane region" description="Helical" evidence="6">
    <location>
        <begin position="171"/>
        <end position="189"/>
    </location>
</feature>